<evidence type="ECO:0000256" key="6">
    <source>
        <dbReference type="ARBA" id="ARBA00022741"/>
    </source>
</evidence>
<evidence type="ECO:0000256" key="5">
    <source>
        <dbReference type="ARBA" id="ARBA00022726"/>
    </source>
</evidence>
<organism evidence="15">
    <name type="scientific">Medioppia subpectinata</name>
    <dbReference type="NCBI Taxonomy" id="1979941"/>
    <lineage>
        <taxon>Eukaryota</taxon>
        <taxon>Metazoa</taxon>
        <taxon>Ecdysozoa</taxon>
        <taxon>Arthropoda</taxon>
        <taxon>Chelicerata</taxon>
        <taxon>Arachnida</taxon>
        <taxon>Acari</taxon>
        <taxon>Acariformes</taxon>
        <taxon>Sarcoptiformes</taxon>
        <taxon>Oribatida</taxon>
        <taxon>Brachypylina</taxon>
        <taxon>Oppioidea</taxon>
        <taxon>Oppiidae</taxon>
        <taxon>Medioppia</taxon>
    </lineage>
</organism>
<proteinExistence type="inferred from homology"/>
<evidence type="ECO:0000256" key="4">
    <source>
        <dbReference type="ARBA" id="ARBA00022679"/>
    </source>
</evidence>
<dbReference type="FunFam" id="3.40.1190.20:FF:000076">
    <property type="entry name" value="Adenosine kinase"/>
    <property type="match status" value="1"/>
</dbReference>
<dbReference type="Pfam" id="PF00294">
    <property type="entry name" value="PfkB"/>
    <property type="match status" value="1"/>
</dbReference>
<dbReference type="GO" id="GO:0005524">
    <property type="term" value="F:ATP binding"/>
    <property type="evidence" value="ECO:0007669"/>
    <property type="project" value="UniProtKB-UniRule"/>
</dbReference>
<evidence type="ECO:0000256" key="13">
    <source>
        <dbReference type="RuleBase" id="RU368116"/>
    </source>
</evidence>
<evidence type="ECO:0000256" key="3">
    <source>
        <dbReference type="ARBA" id="ARBA00012119"/>
    </source>
</evidence>
<dbReference type="InterPro" id="IPR011611">
    <property type="entry name" value="PfkB_dom"/>
</dbReference>
<dbReference type="PANTHER" id="PTHR45769">
    <property type="entry name" value="ADENOSINE KINASE"/>
    <property type="match status" value="1"/>
</dbReference>
<dbReference type="PANTHER" id="PTHR45769:SF3">
    <property type="entry name" value="ADENOSINE KINASE"/>
    <property type="match status" value="1"/>
</dbReference>
<keyword evidence="5 13" id="KW-0660">Purine salvage</keyword>
<evidence type="ECO:0000256" key="7">
    <source>
        <dbReference type="ARBA" id="ARBA00022777"/>
    </source>
</evidence>
<evidence type="ECO:0000259" key="14">
    <source>
        <dbReference type="Pfam" id="PF00294"/>
    </source>
</evidence>
<evidence type="ECO:0000256" key="2">
    <source>
        <dbReference type="ARBA" id="ARBA00010688"/>
    </source>
</evidence>
<keyword evidence="7 13" id="KW-0418">Kinase</keyword>
<sequence>EGILLGLGHPLLDIIAPADQTLLSRYGLNANDSVRANETHTGLCRELTANPKCQYIAGGSVQNTLRTAQWILKQPYCTTFMGAIGDDEYGRIMTKVISGQGVNFVAMVDQTTGTGTSACLISDKSRALVAYLGASQNIRIGHLLNNYNYVEKARYFYTSGYHVGIDPESIMNLAQHAHNAPGKLFCLNLSAPYISQKLSKPLLELYPYVDILFGNEAEVQAFATLNGWQTNDVKEMTRLAADMPSRRPTGRTVVITQGIDAVLVATTGHLEVREFPVPVVPESEIVDTIGAGDAFVGGYFAQLVRHRPVDACVRSGVYAAQQVIRQIGCQFPPEMLFKC</sequence>
<dbReference type="UniPathway" id="UPA00588">
    <property type="reaction ID" value="UER00659"/>
</dbReference>
<comment type="subunit">
    <text evidence="13">Monomer.</text>
</comment>
<dbReference type="SUPFAM" id="SSF53613">
    <property type="entry name" value="Ribokinase-like"/>
    <property type="match status" value="1"/>
</dbReference>
<dbReference type="InterPro" id="IPR001805">
    <property type="entry name" value="Adenokinase"/>
</dbReference>
<evidence type="ECO:0000256" key="1">
    <source>
        <dbReference type="ARBA" id="ARBA00004801"/>
    </source>
</evidence>
<dbReference type="InterPro" id="IPR029056">
    <property type="entry name" value="Ribokinase-like"/>
</dbReference>
<dbReference type="GO" id="GO:0006166">
    <property type="term" value="P:purine ribonucleoside salvage"/>
    <property type="evidence" value="ECO:0007669"/>
    <property type="project" value="UniProtKB-KW"/>
</dbReference>
<keyword evidence="9 13" id="KW-0460">Magnesium</keyword>
<dbReference type="GO" id="GO:0004001">
    <property type="term" value="F:adenosine kinase activity"/>
    <property type="evidence" value="ECO:0007669"/>
    <property type="project" value="UniProtKB-UniRule"/>
</dbReference>
<comment type="function">
    <text evidence="13">ATP dependent phosphorylation of adenosine and other related nucleoside analogs to monophosphate derivatives.</text>
</comment>
<keyword evidence="6 13" id="KW-0547">Nucleotide-binding</keyword>
<evidence type="ECO:0000256" key="12">
    <source>
        <dbReference type="PIRSR" id="PIRSR601805-1"/>
    </source>
</evidence>
<keyword evidence="4 13" id="KW-0808">Transferase</keyword>
<dbReference type="GO" id="GO:0044209">
    <property type="term" value="P:AMP salvage"/>
    <property type="evidence" value="ECO:0007669"/>
    <property type="project" value="UniProtKB-UniRule"/>
</dbReference>
<dbReference type="GO" id="GO:0005634">
    <property type="term" value="C:nucleus"/>
    <property type="evidence" value="ECO:0007669"/>
    <property type="project" value="UniProtKB-SubCell"/>
</dbReference>
<accession>A0A7R9Q1Q5</accession>
<feature type="non-terminal residue" evidence="15">
    <location>
        <position position="1"/>
    </location>
</feature>
<dbReference type="GO" id="GO:0005829">
    <property type="term" value="C:cytosol"/>
    <property type="evidence" value="ECO:0007669"/>
    <property type="project" value="TreeGrafter"/>
</dbReference>
<dbReference type="GO" id="GO:0006144">
    <property type="term" value="P:purine nucleobase metabolic process"/>
    <property type="evidence" value="ECO:0007669"/>
    <property type="project" value="TreeGrafter"/>
</dbReference>
<evidence type="ECO:0000256" key="11">
    <source>
        <dbReference type="ARBA" id="ARBA00068771"/>
    </source>
</evidence>
<feature type="active site" description="Proton acceptor" evidence="12">
    <location>
        <position position="293"/>
    </location>
</feature>
<gene>
    <name evidence="15" type="ORF">OSB1V03_LOCUS8693</name>
</gene>
<reference evidence="15" key="1">
    <citation type="submission" date="2020-11" db="EMBL/GenBank/DDBJ databases">
        <authorList>
            <person name="Tran Van P."/>
        </authorList>
    </citation>
    <scope>NUCLEOTIDE SEQUENCE</scope>
</reference>
<dbReference type="EC" id="2.7.1.20" evidence="3 13"/>
<evidence type="ECO:0000256" key="8">
    <source>
        <dbReference type="ARBA" id="ARBA00022840"/>
    </source>
</evidence>
<dbReference type="EMBL" id="CAJPIZ010005537">
    <property type="protein sequence ID" value="CAG2108701.1"/>
    <property type="molecule type" value="Genomic_DNA"/>
</dbReference>
<dbReference type="AlphaFoldDB" id="A0A7R9Q1Q5"/>
<dbReference type="Gene3D" id="3.40.1190.20">
    <property type="match status" value="1"/>
</dbReference>
<dbReference type="OrthoDB" id="432447at2759"/>
<comment type="pathway">
    <text evidence="1 13">Purine metabolism; AMP biosynthesis via salvage pathway; AMP from adenosine: step 1/1.</text>
</comment>
<keyword evidence="8 13" id="KW-0067">ATP-binding</keyword>
<dbReference type="Gene3D" id="3.30.1110.10">
    <property type="match status" value="1"/>
</dbReference>
<evidence type="ECO:0000256" key="9">
    <source>
        <dbReference type="ARBA" id="ARBA00022842"/>
    </source>
</evidence>
<dbReference type="CDD" id="cd01168">
    <property type="entry name" value="adenosine_kinase"/>
    <property type="match status" value="1"/>
</dbReference>
<comment type="similarity">
    <text evidence="2 13">Belongs to the carbohydrate kinase PfkB family.</text>
</comment>
<keyword evidence="13" id="KW-0539">Nucleus</keyword>
<dbReference type="PRINTS" id="PR00989">
    <property type="entry name" value="ADENOKINASE"/>
</dbReference>
<evidence type="ECO:0000313" key="16">
    <source>
        <dbReference type="Proteomes" id="UP000759131"/>
    </source>
</evidence>
<feature type="domain" description="Carbohydrate kinase PfkB" evidence="14">
    <location>
        <begin position="31"/>
        <end position="332"/>
    </location>
</feature>
<comment type="catalytic activity">
    <reaction evidence="10 13">
        <text>adenosine + ATP = AMP + ADP + H(+)</text>
        <dbReference type="Rhea" id="RHEA:20824"/>
        <dbReference type="ChEBI" id="CHEBI:15378"/>
        <dbReference type="ChEBI" id="CHEBI:16335"/>
        <dbReference type="ChEBI" id="CHEBI:30616"/>
        <dbReference type="ChEBI" id="CHEBI:456215"/>
        <dbReference type="ChEBI" id="CHEBI:456216"/>
        <dbReference type="EC" id="2.7.1.20"/>
    </reaction>
</comment>
<name>A0A7R9Q1Q5_9ACAR</name>
<evidence type="ECO:0000313" key="15">
    <source>
        <dbReference type="EMBL" id="CAD7628271.1"/>
    </source>
</evidence>
<evidence type="ECO:0000256" key="10">
    <source>
        <dbReference type="ARBA" id="ARBA00051362"/>
    </source>
</evidence>
<comment type="subcellular location">
    <subcellularLocation>
        <location evidence="13">Nucleus</location>
    </subcellularLocation>
</comment>
<dbReference type="Proteomes" id="UP000759131">
    <property type="component" value="Unassembled WGS sequence"/>
</dbReference>
<keyword evidence="16" id="KW-1185">Reference proteome</keyword>
<protein>
    <recommendedName>
        <fullName evidence="11 13">Adenosine kinase</fullName>
        <shortName evidence="13">AK</shortName>
        <ecNumber evidence="3 13">2.7.1.20</ecNumber>
    </recommendedName>
    <alternativeName>
        <fullName evidence="13">Adenosine 5'-phosphotransferase</fullName>
    </alternativeName>
</protein>
<dbReference type="EMBL" id="OC860112">
    <property type="protein sequence ID" value="CAD7628271.1"/>
    <property type="molecule type" value="Genomic_DNA"/>
</dbReference>
<comment type="cofactor">
    <cofactor evidence="13">
        <name>Mg(2+)</name>
        <dbReference type="ChEBI" id="CHEBI:18420"/>
    </cofactor>
    <text evidence="13">Binds 3 Mg(2+) ions per subunit.</text>
</comment>